<feature type="non-terminal residue" evidence="2">
    <location>
        <position position="1"/>
    </location>
</feature>
<dbReference type="EMBL" id="GBEZ01017637">
    <property type="protein sequence ID" value="JAC68715.1"/>
    <property type="molecule type" value="Transcribed_RNA"/>
</dbReference>
<protein>
    <submittedName>
        <fullName evidence="2">Uncharacterized protein</fullName>
    </submittedName>
</protein>
<dbReference type="GO" id="GO:0006281">
    <property type="term" value="P:DNA repair"/>
    <property type="evidence" value="ECO:0007669"/>
    <property type="project" value="InterPro"/>
</dbReference>
<sequence>LYAKIKSMEENNKPRKDSGNLRRTNSVAVRTERAPAPQQGRKWEQPFSEAQKAKRAALAQAERTTGSFAGFDSQYGNYLLPVIPAFPSKG</sequence>
<evidence type="ECO:0000313" key="2">
    <source>
        <dbReference type="EMBL" id="JAC68715.1"/>
    </source>
</evidence>
<feature type="compositionally biased region" description="Basic and acidic residues" evidence="1">
    <location>
        <begin position="1"/>
        <end position="20"/>
    </location>
</feature>
<feature type="region of interest" description="Disordered" evidence="1">
    <location>
        <begin position="1"/>
        <end position="47"/>
    </location>
</feature>
<reference evidence="2" key="1">
    <citation type="submission" date="2014-05" db="EMBL/GenBank/DDBJ databases">
        <title>The transcriptome of the halophilic microalga Tetraselmis sp. GSL018 isolated from the Great Salt Lake, Utah.</title>
        <authorList>
            <person name="Jinkerson R.E."/>
            <person name="D'Adamo S."/>
            <person name="Posewitz M.C."/>
        </authorList>
    </citation>
    <scope>NUCLEOTIDE SEQUENCE</scope>
    <source>
        <strain evidence="2">GSL018</strain>
    </source>
</reference>
<dbReference type="AlphaFoldDB" id="A0A061RDJ7"/>
<organism evidence="2">
    <name type="scientific">Tetraselmis sp. GSL018</name>
    <dbReference type="NCBI Taxonomy" id="582737"/>
    <lineage>
        <taxon>Eukaryota</taxon>
        <taxon>Viridiplantae</taxon>
        <taxon>Chlorophyta</taxon>
        <taxon>core chlorophytes</taxon>
        <taxon>Chlorodendrophyceae</taxon>
        <taxon>Chlorodendrales</taxon>
        <taxon>Chlorodendraceae</taxon>
        <taxon>Tetraselmis</taxon>
    </lineage>
</organism>
<dbReference type="InterPro" id="IPR031821">
    <property type="entry name" value="SOSSC"/>
</dbReference>
<name>A0A061RDJ7_9CHLO</name>
<gene>
    <name evidence="2" type="ORF">TSPGSL018_8071</name>
</gene>
<dbReference type="Pfam" id="PF15925">
    <property type="entry name" value="SOSSC"/>
    <property type="match status" value="1"/>
</dbReference>
<proteinExistence type="predicted"/>
<accession>A0A061RDJ7</accession>
<evidence type="ECO:0000256" key="1">
    <source>
        <dbReference type="SAM" id="MobiDB-lite"/>
    </source>
</evidence>
<dbReference type="GO" id="GO:0070876">
    <property type="term" value="C:SOSS complex"/>
    <property type="evidence" value="ECO:0007669"/>
    <property type="project" value="InterPro"/>
</dbReference>